<evidence type="ECO:0000313" key="4">
    <source>
        <dbReference type="Proteomes" id="UP000696413"/>
    </source>
</evidence>
<dbReference type="Proteomes" id="UP000696413">
    <property type="component" value="Unassembled WGS sequence"/>
</dbReference>
<feature type="region of interest" description="Disordered" evidence="1">
    <location>
        <begin position="92"/>
        <end position="114"/>
    </location>
</feature>
<accession>A0ABS6HT99</accession>
<keyword evidence="2" id="KW-1133">Transmembrane helix</keyword>
<reference evidence="3 4" key="1">
    <citation type="submission" date="2021-05" db="EMBL/GenBank/DDBJ databases">
        <title>Draft Genome Sequences of Clinical Respiratory Isolates of Mycobacterium goodii Recovered in Ireland.</title>
        <authorList>
            <person name="Flanagan P.R."/>
            <person name="Mok S."/>
            <person name="Roycroft E."/>
            <person name="Rogers T.R."/>
            <person name="Fitzgibbon M."/>
        </authorList>
    </citation>
    <scope>NUCLEOTIDE SEQUENCE [LARGE SCALE GENOMIC DNA]</scope>
    <source>
        <strain evidence="3 4">14IE55</strain>
    </source>
</reference>
<evidence type="ECO:0000256" key="2">
    <source>
        <dbReference type="SAM" id="Phobius"/>
    </source>
</evidence>
<name>A0ABS6HT99_MYCGD</name>
<feature type="region of interest" description="Disordered" evidence="1">
    <location>
        <begin position="1"/>
        <end position="63"/>
    </location>
</feature>
<proteinExistence type="predicted"/>
<keyword evidence="4" id="KW-1185">Reference proteome</keyword>
<sequence length="390" mass="41577">MTMPPPGPFGQQPPHGGPGGGSPELWPQYPGGPTPPPPAGPPPPWGPQQHWPNGPTPPNRGGGGKAKWILGGVAVVLAVALAVVVTVLVVRPDKGTEPPTDGNQGSESKFASAGDLGPATIITDDPTCNAWGFISRELAAAEESVEWANRDYTKPATSWTPSERQMYESVGKAMSTAAENTAKLSEQTPHRVMRELYDQFIAYATLFAKRVPSYDVKDDDFAAVADGISSALGRICTAVALNAASAVGPLLSEPEGPSAELRLSTDDSTQRFIENENAVCDDWESNAKQFAARVESWQAMDPNIPSTDWTSEQRSVVDDVRPVMSANADELERLGRQSHNPTFEDFAILAAQYRRAFVTALPSYTPADSSLSATSTYLVNSVLWACKAAS</sequence>
<gene>
    <name evidence="3" type="ORF">KL859_18850</name>
</gene>
<feature type="compositionally biased region" description="Pro residues" evidence="1">
    <location>
        <begin position="30"/>
        <end position="46"/>
    </location>
</feature>
<keyword evidence="2" id="KW-0472">Membrane</keyword>
<dbReference type="EMBL" id="JAHBOM010000013">
    <property type="protein sequence ID" value="MBU8824919.1"/>
    <property type="molecule type" value="Genomic_DNA"/>
</dbReference>
<evidence type="ECO:0000313" key="3">
    <source>
        <dbReference type="EMBL" id="MBU8824919.1"/>
    </source>
</evidence>
<keyword evidence="2" id="KW-0812">Transmembrane</keyword>
<evidence type="ECO:0000256" key="1">
    <source>
        <dbReference type="SAM" id="MobiDB-lite"/>
    </source>
</evidence>
<feature type="transmembrane region" description="Helical" evidence="2">
    <location>
        <begin position="68"/>
        <end position="90"/>
    </location>
</feature>
<comment type="caution">
    <text evidence="3">The sequence shown here is derived from an EMBL/GenBank/DDBJ whole genome shotgun (WGS) entry which is preliminary data.</text>
</comment>
<protein>
    <submittedName>
        <fullName evidence="3">Uncharacterized protein</fullName>
    </submittedName>
</protein>
<organism evidence="3 4">
    <name type="scientific">Mycolicibacterium goodii</name>
    <name type="common">Mycobacterium goodii</name>
    <dbReference type="NCBI Taxonomy" id="134601"/>
    <lineage>
        <taxon>Bacteria</taxon>
        <taxon>Bacillati</taxon>
        <taxon>Actinomycetota</taxon>
        <taxon>Actinomycetes</taxon>
        <taxon>Mycobacteriales</taxon>
        <taxon>Mycobacteriaceae</taxon>
        <taxon>Mycolicibacterium</taxon>
    </lineage>
</organism>